<gene>
    <name evidence="1" type="ORF">BJI69_17740</name>
</gene>
<keyword evidence="2" id="KW-1185">Reference proteome</keyword>
<accession>A0A0G9HC25</accession>
<reference evidence="2" key="1">
    <citation type="submission" date="2016-09" db="EMBL/GenBank/DDBJ databases">
        <authorList>
            <person name="Lysoe E."/>
        </authorList>
    </citation>
    <scope>NUCLEOTIDE SEQUENCE [LARGE SCALE GENOMIC DNA]</scope>
    <source>
        <strain evidence="2">LJ96T</strain>
    </source>
</reference>
<sequence length="139" mass="14878">MLDRVGHEAQRQKTEVLQRPRHWQLPDVQWTQSEAFDEGGAALAISCAPELFPGVTKRVRSGATGLVMSTRSLPASADALAGSRVITSTVCPALTASVAIAVAMPPEPMMLIVLTWGLLDSRLAPVSPKCYGAPYNLDH</sequence>
<organism evidence="1 2">
    <name type="scientific">Luteibacter rhizovicinus DSM 16549</name>
    <dbReference type="NCBI Taxonomy" id="1440763"/>
    <lineage>
        <taxon>Bacteria</taxon>
        <taxon>Pseudomonadati</taxon>
        <taxon>Pseudomonadota</taxon>
        <taxon>Gammaproteobacteria</taxon>
        <taxon>Lysobacterales</taxon>
        <taxon>Rhodanobacteraceae</taxon>
        <taxon>Luteibacter</taxon>
    </lineage>
</organism>
<dbReference type="STRING" id="1440763.BJI69_17740"/>
<dbReference type="AlphaFoldDB" id="A0A0G9HC25"/>
<dbReference type="Proteomes" id="UP000182987">
    <property type="component" value="Chromosome"/>
</dbReference>
<proteinExistence type="predicted"/>
<dbReference type="KEGG" id="lrz:BJI69_17740"/>
<evidence type="ECO:0000313" key="2">
    <source>
        <dbReference type="Proteomes" id="UP000182987"/>
    </source>
</evidence>
<name>A0A0G9HC25_9GAMM</name>
<evidence type="ECO:0000313" key="1">
    <source>
        <dbReference type="EMBL" id="APG05562.1"/>
    </source>
</evidence>
<protein>
    <submittedName>
        <fullName evidence="1">Uncharacterized protein</fullName>
    </submittedName>
</protein>
<dbReference type="EMBL" id="CP017480">
    <property type="protein sequence ID" value="APG05562.1"/>
    <property type="molecule type" value="Genomic_DNA"/>
</dbReference>